<organism evidence="3 4">
    <name type="scientific">Kaistia dalseonensis</name>
    <dbReference type="NCBI Taxonomy" id="410840"/>
    <lineage>
        <taxon>Bacteria</taxon>
        <taxon>Pseudomonadati</taxon>
        <taxon>Pseudomonadota</taxon>
        <taxon>Alphaproteobacteria</taxon>
        <taxon>Hyphomicrobiales</taxon>
        <taxon>Kaistiaceae</taxon>
        <taxon>Kaistia</taxon>
    </lineage>
</organism>
<accession>A0ABU0HBI3</accession>
<gene>
    <name evidence="3" type="ORF">QO014_003261</name>
</gene>
<evidence type="ECO:0000256" key="2">
    <source>
        <dbReference type="SAM" id="SignalP"/>
    </source>
</evidence>
<feature type="signal peptide" evidence="2">
    <location>
        <begin position="1"/>
        <end position="23"/>
    </location>
</feature>
<evidence type="ECO:0000313" key="3">
    <source>
        <dbReference type="EMBL" id="MDQ0438866.1"/>
    </source>
</evidence>
<protein>
    <submittedName>
        <fullName evidence="3">Uncharacterized protein</fullName>
    </submittedName>
</protein>
<dbReference type="EMBL" id="JAUSVO010000004">
    <property type="protein sequence ID" value="MDQ0438866.1"/>
    <property type="molecule type" value="Genomic_DNA"/>
</dbReference>
<dbReference type="Proteomes" id="UP001241603">
    <property type="component" value="Unassembled WGS sequence"/>
</dbReference>
<dbReference type="PROSITE" id="PS51257">
    <property type="entry name" value="PROKAR_LIPOPROTEIN"/>
    <property type="match status" value="1"/>
</dbReference>
<evidence type="ECO:0000256" key="1">
    <source>
        <dbReference type="SAM" id="MobiDB-lite"/>
    </source>
</evidence>
<proteinExistence type="predicted"/>
<evidence type="ECO:0000313" key="4">
    <source>
        <dbReference type="Proteomes" id="UP001241603"/>
    </source>
</evidence>
<keyword evidence="2" id="KW-0732">Signal</keyword>
<feature type="region of interest" description="Disordered" evidence="1">
    <location>
        <begin position="71"/>
        <end position="91"/>
    </location>
</feature>
<name>A0ABU0HBI3_9HYPH</name>
<keyword evidence="4" id="KW-1185">Reference proteome</keyword>
<feature type="compositionally biased region" description="Basic and acidic residues" evidence="1">
    <location>
        <begin position="81"/>
        <end position="91"/>
    </location>
</feature>
<dbReference type="RefSeq" id="WP_266349744.1">
    <property type="nucleotide sequence ID" value="NZ_JAPKNG010000004.1"/>
</dbReference>
<feature type="chain" id="PRO_5046588661" evidence="2">
    <location>
        <begin position="24"/>
        <end position="91"/>
    </location>
</feature>
<reference evidence="3 4" key="1">
    <citation type="submission" date="2023-07" db="EMBL/GenBank/DDBJ databases">
        <title>Genomic Encyclopedia of Type Strains, Phase IV (KMG-IV): sequencing the most valuable type-strain genomes for metagenomic binning, comparative biology and taxonomic classification.</title>
        <authorList>
            <person name="Goeker M."/>
        </authorList>
    </citation>
    <scope>NUCLEOTIDE SEQUENCE [LARGE SCALE GENOMIC DNA]</scope>
    <source>
        <strain evidence="3 4">B6-8</strain>
    </source>
</reference>
<sequence length="91" mass="9540">MIKLMSVGVATAVFLACSFAAYAEQTTGIISSVNSTTGTLGLQSGETFNFDNPASLRGLLPGERVGVFHNGSQGVNAYDPHPAHRDNIDIN</sequence>
<comment type="caution">
    <text evidence="3">The sequence shown here is derived from an EMBL/GenBank/DDBJ whole genome shotgun (WGS) entry which is preliminary data.</text>
</comment>